<dbReference type="EMBL" id="JABCUS010000023">
    <property type="protein sequence ID" value="NMX04143.1"/>
    <property type="molecule type" value="Genomic_DNA"/>
</dbReference>
<evidence type="ECO:0000256" key="7">
    <source>
        <dbReference type="SAM" id="Phobius"/>
    </source>
</evidence>
<feature type="transmembrane region" description="Helical" evidence="7">
    <location>
        <begin position="263"/>
        <end position="289"/>
    </location>
</feature>
<dbReference type="InterPro" id="IPR050250">
    <property type="entry name" value="Macrolide_Exporter_MacB"/>
</dbReference>
<feature type="transmembrane region" description="Helical" evidence="7">
    <location>
        <begin position="813"/>
        <end position="837"/>
    </location>
</feature>
<dbReference type="Proteomes" id="UP000575397">
    <property type="component" value="Unassembled WGS sequence"/>
</dbReference>
<feature type="transmembrane region" description="Helical" evidence="7">
    <location>
        <begin position="491"/>
        <end position="512"/>
    </location>
</feature>
<feature type="transmembrane region" description="Helical" evidence="7">
    <location>
        <begin position="857"/>
        <end position="879"/>
    </location>
</feature>
<evidence type="ECO:0000256" key="3">
    <source>
        <dbReference type="ARBA" id="ARBA00022692"/>
    </source>
</evidence>
<organism evidence="9 10">
    <name type="scientific">Mobiluncus mulieris</name>
    <dbReference type="NCBI Taxonomy" id="2052"/>
    <lineage>
        <taxon>Bacteria</taxon>
        <taxon>Bacillati</taxon>
        <taxon>Actinomycetota</taxon>
        <taxon>Actinomycetes</taxon>
        <taxon>Actinomycetales</taxon>
        <taxon>Actinomycetaceae</taxon>
        <taxon>Mobiluncus</taxon>
    </lineage>
</organism>
<feature type="domain" description="ABC3 transporter permease C-terminal" evidence="8">
    <location>
        <begin position="771"/>
        <end position="885"/>
    </location>
</feature>
<keyword evidence="3 7" id="KW-0812">Transmembrane</keyword>
<feature type="transmembrane region" description="Helical" evidence="7">
    <location>
        <begin position="351"/>
        <end position="376"/>
    </location>
</feature>
<comment type="similarity">
    <text evidence="6">Belongs to the ABC-4 integral membrane protein family.</text>
</comment>
<keyword evidence="5 7" id="KW-0472">Membrane</keyword>
<comment type="subcellular location">
    <subcellularLocation>
        <location evidence="1">Cell membrane</location>
        <topology evidence="1">Multi-pass membrane protein</topology>
    </subcellularLocation>
</comment>
<keyword evidence="4 7" id="KW-1133">Transmembrane helix</keyword>
<name>A0A7Y0UUS9_9ACTO</name>
<feature type="transmembrane region" description="Helical" evidence="7">
    <location>
        <begin position="433"/>
        <end position="458"/>
    </location>
</feature>
<dbReference type="PANTHER" id="PTHR30572">
    <property type="entry name" value="MEMBRANE COMPONENT OF TRANSPORTER-RELATED"/>
    <property type="match status" value="1"/>
</dbReference>
<evidence type="ECO:0000256" key="6">
    <source>
        <dbReference type="ARBA" id="ARBA00038076"/>
    </source>
</evidence>
<proteinExistence type="inferred from homology"/>
<dbReference type="GO" id="GO:0022857">
    <property type="term" value="F:transmembrane transporter activity"/>
    <property type="evidence" value="ECO:0007669"/>
    <property type="project" value="TreeGrafter"/>
</dbReference>
<gene>
    <name evidence="9" type="ORF">HHJ77_09490</name>
</gene>
<dbReference type="InterPro" id="IPR003838">
    <property type="entry name" value="ABC3_permease_C"/>
</dbReference>
<reference evidence="9 10" key="1">
    <citation type="submission" date="2020-04" db="EMBL/GenBank/DDBJ databases">
        <title>Antimicrobial susceptibility and clonality of vaginal-derived multi-drug resistant Mobiluncus isolates in China.</title>
        <authorList>
            <person name="Zhang X."/>
        </authorList>
    </citation>
    <scope>NUCLEOTIDE SEQUENCE [LARGE SCALE GENOMIC DNA]</scope>
    <source>
        <strain evidence="9 10">12</strain>
    </source>
</reference>
<protein>
    <submittedName>
        <fullName evidence="9">ABC transporter permease</fullName>
    </submittedName>
</protein>
<dbReference type="PANTHER" id="PTHR30572:SF4">
    <property type="entry name" value="ABC TRANSPORTER PERMEASE YTRF"/>
    <property type="match status" value="1"/>
</dbReference>
<evidence type="ECO:0000256" key="5">
    <source>
        <dbReference type="ARBA" id="ARBA00023136"/>
    </source>
</evidence>
<dbReference type="AlphaFoldDB" id="A0A7Y0UUS9"/>
<evidence type="ECO:0000256" key="1">
    <source>
        <dbReference type="ARBA" id="ARBA00004651"/>
    </source>
</evidence>
<feature type="transmembrane region" description="Helical" evidence="7">
    <location>
        <begin position="310"/>
        <end position="331"/>
    </location>
</feature>
<comment type="caution">
    <text evidence="9">The sequence shown here is derived from an EMBL/GenBank/DDBJ whole genome shotgun (WGS) entry which is preliminary data.</text>
</comment>
<dbReference type="RefSeq" id="WP_169763093.1">
    <property type="nucleotide sequence ID" value="NZ_JABCUS010000023.1"/>
</dbReference>
<evidence type="ECO:0000313" key="9">
    <source>
        <dbReference type="EMBL" id="NMX04143.1"/>
    </source>
</evidence>
<evidence type="ECO:0000256" key="2">
    <source>
        <dbReference type="ARBA" id="ARBA00022475"/>
    </source>
</evidence>
<dbReference type="GO" id="GO:0005886">
    <property type="term" value="C:plasma membrane"/>
    <property type="evidence" value="ECO:0007669"/>
    <property type="project" value="UniProtKB-SubCell"/>
</dbReference>
<sequence>MWKLIIREIATRKTRFAAAVVAVMLGVAFLSLTLGVKNLAMNSLAQAETATLNADLYAAGPPVKHANPLDLAARGPINVSQAEVIEAVEGTAHVAPIFEGEAVLLDAHKRPLTWGFSATRVRGAYAFPPGPTLKEGRLPSGKTEVMLEESTAQRAGLKVGSQATLIWGGTVHRMQIVGIASFDAPLGIATMAFVDAKLAKTWFSPESRVKLIGIKASASANLQAVKERIQEAVGPDATIVEGAKLRAEHAAAAERAVGFVNTLVLWFVALALLAGGFLIANTFGIMVTSRYRALGLLRAVGYGAPALRRLVLGQALIVGVLGSVLGVALGGGLTAGLRAVLAGRGWLVDSWFSVSSLVAVIFAFLAGVVTTVLAGVAPAWRAGRIPPLSALELGAPTGEKPVRIRALVGAGLLAVAAGGTGLGLWLSGQTWDWTVLLVLAVSGIVGLVGLLAILAWLLGRMAAILALMARGLNLLPVRLALQNLGRYPRRATLGCAALVIGVAIATAGGVLADSARVSLRVGTVHEVQTDLVVASLQPSTSLEKVVRLVQDVPGVSEAKAGVIGAPVWLRLGGGATDDTSGSGDMAAGVSGVGVSVGLAATGSGGVAGAVAAAGDSGGLGIHEVPALGISPADLHTTLRLHADAGSVASLEQGDALVNTRTARIGGWKLGDSITITGPLGIYSTKIGGFVTSSLIRADVFLDAQYLRQISAPEQVTRQFIFVNVVGDVTGVKQRIQKVLDPYYVFTVMAPRELAAVTAAPTANIVLVMHALLGFSVVIALLGVVNTLILAGLERRVTYRLLRVIGMKPREVGAMVRWEAFFLALLGALIGWGAGMVLGLTWRFALRHEGLALVSVPWLAQGGLIVVAVILAVVAAILPARQSVRRSVMDT</sequence>
<feature type="transmembrane region" description="Helical" evidence="7">
    <location>
        <begin position="766"/>
        <end position="792"/>
    </location>
</feature>
<feature type="transmembrane region" description="Helical" evidence="7">
    <location>
        <begin position="406"/>
        <end position="427"/>
    </location>
</feature>
<evidence type="ECO:0000256" key="4">
    <source>
        <dbReference type="ARBA" id="ARBA00022989"/>
    </source>
</evidence>
<evidence type="ECO:0000259" key="8">
    <source>
        <dbReference type="Pfam" id="PF02687"/>
    </source>
</evidence>
<evidence type="ECO:0000313" key="10">
    <source>
        <dbReference type="Proteomes" id="UP000575397"/>
    </source>
</evidence>
<dbReference type="Pfam" id="PF02687">
    <property type="entry name" value="FtsX"/>
    <property type="match status" value="2"/>
</dbReference>
<keyword evidence="2" id="KW-1003">Cell membrane</keyword>
<accession>A0A7Y0UUS9</accession>
<feature type="domain" description="ABC3 transporter permease C-terminal" evidence="8">
    <location>
        <begin position="267"/>
        <end position="387"/>
    </location>
</feature>